<dbReference type="PROSITE" id="PS50404">
    <property type="entry name" value="GST_NTER"/>
    <property type="match status" value="1"/>
</dbReference>
<evidence type="ECO:0000256" key="1">
    <source>
        <dbReference type="ARBA" id="ARBA00011067"/>
    </source>
</evidence>
<evidence type="ECO:0000256" key="3">
    <source>
        <dbReference type="SAM" id="Coils"/>
    </source>
</evidence>
<protein>
    <submittedName>
        <fullName evidence="8">Glutathione S-transferase omega-1-like protein</fullName>
    </submittedName>
</protein>
<dbReference type="Gene3D" id="1.20.1050.10">
    <property type="match status" value="1"/>
</dbReference>
<dbReference type="STRING" id="1965070.A0A3S3Q2L0"/>
<organism evidence="8 9">
    <name type="scientific">Dinothrombium tinctorium</name>
    <dbReference type="NCBI Taxonomy" id="1965070"/>
    <lineage>
        <taxon>Eukaryota</taxon>
        <taxon>Metazoa</taxon>
        <taxon>Ecdysozoa</taxon>
        <taxon>Arthropoda</taxon>
        <taxon>Chelicerata</taxon>
        <taxon>Arachnida</taxon>
        <taxon>Acari</taxon>
        <taxon>Acariformes</taxon>
        <taxon>Trombidiformes</taxon>
        <taxon>Prostigmata</taxon>
        <taxon>Anystina</taxon>
        <taxon>Parasitengona</taxon>
        <taxon>Trombidioidea</taxon>
        <taxon>Trombidiidae</taxon>
        <taxon>Dinothrombium</taxon>
    </lineage>
</organism>
<dbReference type="InterPro" id="IPR036249">
    <property type="entry name" value="Thioredoxin-like_sf"/>
</dbReference>
<feature type="domain" description="GST C-terminal" evidence="5">
    <location>
        <begin position="108"/>
        <end position="238"/>
    </location>
</feature>
<name>A0A3S3Q2L0_9ACAR</name>
<evidence type="ECO:0000259" key="4">
    <source>
        <dbReference type="PROSITE" id="PS50404"/>
    </source>
</evidence>
<dbReference type="EMBL" id="NCKU01001613">
    <property type="protein sequence ID" value="RWS11663.1"/>
    <property type="molecule type" value="Genomic_DNA"/>
</dbReference>
<sequence>MALKLIENNYSQGSNEPSKPDADSLRIFGFQFCPYTERALLVLNAKQIKFDTVNINLRSKPEWFLLKNERGSVPVLELPDGRILRDSGLISDFVDEYFDGTRKVNPSDVYAKYEQKLFLENFASFFSNYNAIFRSKEDIKTVFDAVENALQILEKELERRKTVFIGQNDKPAMIDYMIWPWLERLPALISICRQTKDWENYLSQKLPLVTKYIKAMRDDSAVKKTSYSDDIHEEYLKFHIDEIRQTLK</sequence>
<dbReference type="GO" id="GO:0006749">
    <property type="term" value="P:glutathione metabolic process"/>
    <property type="evidence" value="ECO:0007669"/>
    <property type="project" value="TreeGrafter"/>
</dbReference>
<dbReference type="EMBL" id="NCKU01001567">
    <property type="protein sequence ID" value="RWS11789.1"/>
    <property type="molecule type" value="Genomic_DNA"/>
</dbReference>
<dbReference type="GO" id="GO:0005737">
    <property type="term" value="C:cytoplasm"/>
    <property type="evidence" value="ECO:0007669"/>
    <property type="project" value="InterPro"/>
</dbReference>
<reference evidence="8 9" key="1">
    <citation type="journal article" date="2018" name="Gigascience">
        <title>Genomes of trombidid mites reveal novel predicted allergens and laterally-transferred genes associated with secondary metabolism.</title>
        <authorList>
            <person name="Dong X."/>
            <person name="Chaisiri K."/>
            <person name="Xia D."/>
            <person name="Armstrong S.D."/>
            <person name="Fang Y."/>
            <person name="Donnelly M.J."/>
            <person name="Kadowaki T."/>
            <person name="McGarry J.W."/>
            <person name="Darby A.C."/>
            <person name="Makepeace B.L."/>
        </authorList>
    </citation>
    <scope>NUCLEOTIDE SEQUENCE [LARGE SCALE GENOMIC DNA]</scope>
    <source>
        <strain evidence="8">UoL-WK</strain>
    </source>
</reference>
<evidence type="ECO:0000256" key="2">
    <source>
        <dbReference type="ARBA" id="ARBA00023002"/>
    </source>
</evidence>
<evidence type="ECO:0000313" key="7">
    <source>
        <dbReference type="EMBL" id="RWS11789.1"/>
    </source>
</evidence>
<dbReference type="PANTHER" id="PTHR43968:SF6">
    <property type="entry name" value="GLUTATHIONE S-TRANSFERASE OMEGA"/>
    <property type="match status" value="1"/>
</dbReference>
<dbReference type="FunFam" id="3.40.30.10:FF:000123">
    <property type="entry name" value="Glutathione transferase o1"/>
    <property type="match status" value="1"/>
</dbReference>
<dbReference type="PROSITE" id="PS50405">
    <property type="entry name" value="GST_CTER"/>
    <property type="match status" value="1"/>
</dbReference>
<evidence type="ECO:0000313" key="8">
    <source>
        <dbReference type="EMBL" id="RWS12741.1"/>
    </source>
</evidence>
<dbReference type="SFLD" id="SFLDS00019">
    <property type="entry name" value="Glutathione_Transferase_(cytos"/>
    <property type="match status" value="1"/>
</dbReference>
<dbReference type="InterPro" id="IPR040079">
    <property type="entry name" value="Glutathione_S-Trfase"/>
</dbReference>
<dbReference type="InterPro" id="IPR004045">
    <property type="entry name" value="Glutathione_S-Trfase_N"/>
</dbReference>
<feature type="domain" description="GST N-terminal" evidence="4">
    <location>
        <begin position="23"/>
        <end position="102"/>
    </location>
</feature>
<dbReference type="InterPro" id="IPR005442">
    <property type="entry name" value="GST_omega"/>
</dbReference>
<dbReference type="FunFam" id="1.20.1050.10:FF:000009">
    <property type="entry name" value="Glutathione S-transferase omega-1"/>
    <property type="match status" value="1"/>
</dbReference>
<dbReference type="SUPFAM" id="SSF52833">
    <property type="entry name" value="Thioredoxin-like"/>
    <property type="match status" value="1"/>
</dbReference>
<gene>
    <name evidence="7" type="ORF">B4U79_00149</name>
    <name evidence="8" type="ORF">B4U79_03435</name>
    <name evidence="6" type="ORF">B4U79_04687</name>
</gene>
<dbReference type="InterPro" id="IPR050983">
    <property type="entry name" value="GST_Omega/HSP26"/>
</dbReference>
<dbReference type="SUPFAM" id="SSF47616">
    <property type="entry name" value="GST C-terminal domain-like"/>
    <property type="match status" value="1"/>
</dbReference>
<proteinExistence type="inferred from homology"/>
<dbReference type="EMBL" id="NCKU01001215">
    <property type="protein sequence ID" value="RWS12741.1"/>
    <property type="molecule type" value="Genomic_DNA"/>
</dbReference>
<dbReference type="PANTHER" id="PTHR43968">
    <property type="match status" value="1"/>
</dbReference>
<dbReference type="GO" id="GO:0045174">
    <property type="term" value="F:glutathione dehydrogenase (ascorbate) activity"/>
    <property type="evidence" value="ECO:0007669"/>
    <property type="project" value="UniProtKB-ARBA"/>
</dbReference>
<keyword evidence="8" id="KW-0808">Transferase</keyword>
<evidence type="ECO:0000313" key="9">
    <source>
        <dbReference type="Proteomes" id="UP000285301"/>
    </source>
</evidence>
<dbReference type="PRINTS" id="PR01625">
    <property type="entry name" value="GSTRNSFRASEO"/>
</dbReference>
<comment type="similarity">
    <text evidence="1">Belongs to the GST superfamily. Omega family.</text>
</comment>
<dbReference type="GO" id="GO:0004364">
    <property type="term" value="F:glutathione transferase activity"/>
    <property type="evidence" value="ECO:0007669"/>
    <property type="project" value="InterPro"/>
</dbReference>
<dbReference type="OrthoDB" id="6505778at2759"/>
<evidence type="ECO:0000259" key="5">
    <source>
        <dbReference type="PROSITE" id="PS50405"/>
    </source>
</evidence>
<feature type="coiled-coil region" evidence="3">
    <location>
        <begin position="136"/>
        <end position="163"/>
    </location>
</feature>
<comment type="caution">
    <text evidence="8">The sequence shown here is derived from an EMBL/GenBank/DDBJ whole genome shotgun (WGS) entry which is preliminary data.</text>
</comment>
<dbReference type="Pfam" id="PF13417">
    <property type="entry name" value="GST_N_3"/>
    <property type="match status" value="1"/>
</dbReference>
<keyword evidence="3" id="KW-0175">Coiled coil</keyword>
<keyword evidence="2" id="KW-0560">Oxidoreductase</keyword>
<dbReference type="InterPro" id="IPR036282">
    <property type="entry name" value="Glutathione-S-Trfase_C_sf"/>
</dbReference>
<dbReference type="SFLD" id="SFLDG00358">
    <property type="entry name" value="Main_(cytGST)"/>
    <property type="match status" value="1"/>
</dbReference>
<keyword evidence="9" id="KW-1185">Reference proteome</keyword>
<accession>A0A3S3Q2L0</accession>
<dbReference type="Gene3D" id="3.40.30.10">
    <property type="entry name" value="Glutaredoxin"/>
    <property type="match status" value="1"/>
</dbReference>
<dbReference type="InterPro" id="IPR010987">
    <property type="entry name" value="Glutathione-S-Trfase_C-like"/>
</dbReference>
<dbReference type="Proteomes" id="UP000285301">
    <property type="component" value="Unassembled WGS sequence"/>
</dbReference>
<reference evidence="8" key="2">
    <citation type="submission" date="2018-11" db="EMBL/GenBank/DDBJ databases">
        <title>Trombidioid mite genomics.</title>
        <authorList>
            <person name="Dong X."/>
        </authorList>
    </citation>
    <scope>NUCLEOTIDE SEQUENCE</scope>
    <source>
        <strain evidence="8">UoL-WK</strain>
    </source>
</reference>
<evidence type="ECO:0000313" key="6">
    <source>
        <dbReference type="EMBL" id="RWS11663.1"/>
    </source>
</evidence>
<dbReference type="AlphaFoldDB" id="A0A3S3Q2L0"/>